<proteinExistence type="predicted"/>
<sequence length="24" mass="2891">MFVCQNALAVLESLYYQFIIVMYM</sequence>
<reference evidence="1" key="2">
    <citation type="journal article" date="2015" name="Data Brief">
        <title>Shoot transcriptome of the giant reed, Arundo donax.</title>
        <authorList>
            <person name="Barrero R.A."/>
            <person name="Guerrero F.D."/>
            <person name="Moolhuijzen P."/>
            <person name="Goolsby J.A."/>
            <person name="Tidwell J."/>
            <person name="Bellgard S.E."/>
            <person name="Bellgard M.I."/>
        </authorList>
    </citation>
    <scope>NUCLEOTIDE SEQUENCE</scope>
    <source>
        <tissue evidence="1">Shoot tissue taken approximately 20 cm above the soil surface</tissue>
    </source>
</reference>
<organism evidence="1">
    <name type="scientific">Arundo donax</name>
    <name type="common">Giant reed</name>
    <name type="synonym">Donax arundinaceus</name>
    <dbReference type="NCBI Taxonomy" id="35708"/>
    <lineage>
        <taxon>Eukaryota</taxon>
        <taxon>Viridiplantae</taxon>
        <taxon>Streptophyta</taxon>
        <taxon>Embryophyta</taxon>
        <taxon>Tracheophyta</taxon>
        <taxon>Spermatophyta</taxon>
        <taxon>Magnoliopsida</taxon>
        <taxon>Liliopsida</taxon>
        <taxon>Poales</taxon>
        <taxon>Poaceae</taxon>
        <taxon>PACMAD clade</taxon>
        <taxon>Arundinoideae</taxon>
        <taxon>Arundineae</taxon>
        <taxon>Arundo</taxon>
    </lineage>
</organism>
<evidence type="ECO:0000313" key="1">
    <source>
        <dbReference type="EMBL" id="JAE11588.1"/>
    </source>
</evidence>
<accession>A0A0A9FTG7</accession>
<protein>
    <submittedName>
        <fullName evidence="1">Uncharacterized protein</fullName>
    </submittedName>
</protein>
<reference evidence="1" key="1">
    <citation type="submission" date="2014-09" db="EMBL/GenBank/DDBJ databases">
        <authorList>
            <person name="Magalhaes I.L.F."/>
            <person name="Oliveira U."/>
            <person name="Santos F.R."/>
            <person name="Vidigal T.H.D.A."/>
            <person name="Brescovit A.D."/>
            <person name="Santos A.J."/>
        </authorList>
    </citation>
    <scope>NUCLEOTIDE SEQUENCE</scope>
    <source>
        <tissue evidence="1">Shoot tissue taken approximately 20 cm above the soil surface</tissue>
    </source>
</reference>
<dbReference type="EMBL" id="GBRH01186308">
    <property type="protein sequence ID" value="JAE11588.1"/>
    <property type="molecule type" value="Transcribed_RNA"/>
</dbReference>
<name>A0A0A9FTG7_ARUDO</name>
<dbReference type="AlphaFoldDB" id="A0A0A9FTG7"/>